<dbReference type="InterPro" id="IPR036704">
    <property type="entry name" value="RraA/RraA-like_sf"/>
</dbReference>
<proteinExistence type="predicted"/>
<dbReference type="PANTHER" id="PTHR33254">
    <property type="entry name" value="4-HYDROXY-4-METHYL-2-OXOGLUTARATE ALDOLASE 3-RELATED"/>
    <property type="match status" value="1"/>
</dbReference>
<dbReference type="Proteomes" id="UP001246576">
    <property type="component" value="Unassembled WGS sequence"/>
</dbReference>
<dbReference type="InterPro" id="IPR005493">
    <property type="entry name" value="RraA/RraA-like"/>
</dbReference>
<sequence length="221" mass="23681">MEHIGARKNPSSPQAPAAIIEQLKSIPSALISDNMRRLAGTSNLRPMYQGEQLVGTAVTVRVRPGDNLAIHRAFDYCRPGDVMVIDGGGDTTQALMGEIMTTYARTIGIAGLVIDGAIRDVAGIREMGYPVFARGATHKGPYKCGPGEINVPVSIDGLVINPGDIIVADEDGIVAFAQSEASYLIEKALQQIQREQDTMTAIREGRYDRSWIDALEANSAG</sequence>
<accession>A0ABU2EQ44</accession>
<dbReference type="CDD" id="cd16841">
    <property type="entry name" value="RraA_family"/>
    <property type="match status" value="1"/>
</dbReference>
<evidence type="ECO:0000256" key="2">
    <source>
        <dbReference type="ARBA" id="ARBA00016549"/>
    </source>
</evidence>
<evidence type="ECO:0000256" key="1">
    <source>
        <dbReference type="ARBA" id="ARBA00001968"/>
    </source>
</evidence>
<comment type="caution">
    <text evidence="5">The sequence shown here is derived from an EMBL/GenBank/DDBJ whole genome shotgun (WGS) entry which is preliminary data.</text>
</comment>
<dbReference type="Gene3D" id="3.50.30.40">
    <property type="entry name" value="Ribonuclease E inhibitor RraA/RraA-like"/>
    <property type="match status" value="1"/>
</dbReference>
<reference evidence="5" key="1">
    <citation type="submission" date="2023-09" db="EMBL/GenBank/DDBJ databases">
        <title>Description of first Herbaspirillum huttiense subsp. nephrolepsisexaltata and Herbaspirillum huttiense subsp. lycopersicon.</title>
        <authorList>
            <person name="Poudel M."/>
            <person name="Sharma A."/>
            <person name="Goss E."/>
            <person name="Tapia J.H."/>
            <person name="Harmon C.M."/>
            <person name="Jones J.B."/>
        </authorList>
    </citation>
    <scope>NUCLEOTIDE SEQUENCE</scope>
    <source>
        <strain evidence="5">SE1</strain>
    </source>
</reference>
<protein>
    <recommendedName>
        <fullName evidence="2">Putative 4-hydroxy-4-methyl-2-oxoglutarate aldolase</fullName>
    </recommendedName>
    <alternativeName>
        <fullName evidence="3">Regulator of ribonuclease activity homolog</fullName>
    </alternativeName>
    <alternativeName>
        <fullName evidence="4">RraA-like protein</fullName>
    </alternativeName>
</protein>
<evidence type="ECO:0000313" key="5">
    <source>
        <dbReference type="EMBL" id="MDR9850289.1"/>
    </source>
</evidence>
<gene>
    <name evidence="5" type="ORF">RI048_18805</name>
</gene>
<dbReference type="NCBIfam" id="NF004850">
    <property type="entry name" value="PRK06201.1"/>
    <property type="match status" value="1"/>
</dbReference>
<dbReference type="EMBL" id="JAVLSJ010000010">
    <property type="protein sequence ID" value="MDR9850289.1"/>
    <property type="molecule type" value="Genomic_DNA"/>
</dbReference>
<name>A0ABU2EQ44_9BURK</name>
<keyword evidence="6" id="KW-1185">Reference proteome</keyword>
<dbReference type="Pfam" id="PF03737">
    <property type="entry name" value="RraA-like"/>
    <property type="match status" value="1"/>
</dbReference>
<dbReference type="SUPFAM" id="SSF89562">
    <property type="entry name" value="RraA-like"/>
    <property type="match status" value="1"/>
</dbReference>
<dbReference type="RefSeq" id="WP_121037570.1">
    <property type="nucleotide sequence ID" value="NZ_JAVLSJ010000010.1"/>
</dbReference>
<evidence type="ECO:0000313" key="6">
    <source>
        <dbReference type="Proteomes" id="UP001246576"/>
    </source>
</evidence>
<evidence type="ECO:0000256" key="4">
    <source>
        <dbReference type="ARBA" id="ARBA00030169"/>
    </source>
</evidence>
<comment type="cofactor">
    <cofactor evidence="1">
        <name>a divalent metal cation</name>
        <dbReference type="ChEBI" id="CHEBI:60240"/>
    </cofactor>
</comment>
<organism evidence="5 6">
    <name type="scientific">Herbaspirillum huttiense subsp. lycopersici</name>
    <dbReference type="NCBI Taxonomy" id="3074428"/>
    <lineage>
        <taxon>Bacteria</taxon>
        <taxon>Pseudomonadati</taxon>
        <taxon>Pseudomonadota</taxon>
        <taxon>Betaproteobacteria</taxon>
        <taxon>Burkholderiales</taxon>
        <taxon>Oxalobacteraceae</taxon>
        <taxon>Herbaspirillum</taxon>
    </lineage>
</organism>
<evidence type="ECO:0000256" key="3">
    <source>
        <dbReference type="ARBA" id="ARBA00029596"/>
    </source>
</evidence>
<dbReference type="PANTHER" id="PTHR33254:SF4">
    <property type="entry name" value="4-HYDROXY-4-METHYL-2-OXOGLUTARATE ALDOLASE 3-RELATED"/>
    <property type="match status" value="1"/>
</dbReference>